<evidence type="ECO:0000256" key="1">
    <source>
        <dbReference type="ARBA" id="ARBA00023002"/>
    </source>
</evidence>
<sequence length="623" mass="68056">MSTAGECVAPGSSIALVASVLERVDPSVFVITSFLAVVILTIMMVDKYHLLYHGKLWFEYLTTSVPTIEVPMTDAEAHDDGVKGEPVKTMQLVDPNDQTKINCYDPSTKQLLGQAKNMSAKEVEEILLKAKKAQEEWKQTTFAQRRMVLRTIQKYVVNHVQDICRVSARESGKPKVDAVMGEILTTCEKIRTVCEWGELWLRPEQRPTGPMMMHKSAWVEYVPLGVIVAIAPWNYPFHNAINHVISGLMAGNAVVGKVSEHASWSADYFGRILHQALKVNGHNPDLVATVTGMAEAGVALCTSPLVDKIIFTGSTPIGRKVMESAAKNLTPLVLELGGKDVMVLRHDVKLSNVLPFVMRGCYQNSGQNCVGVERVLVYESIYDEFLKQIVPKAKALRQGNPLASCGADGKVDCGSMIMPAQLQIVQALVDDAVKKGATLHCGGKINPGLNGQFFEPTVLSGITPEMNIFNQEVFGPVMTVVKVPNDDDQECIRLVNQSAFGLGSSIFTADDAAGLKIGQQFRTGMLTVNDFGSNYLIQSLPFGGVKESGFGRFAGIEGLRALCLERAIVVDKVSLVRTAIPTPIDYPIDMNKGFPFTESLVQLFYNENLFGKVKGIFGLIKNG</sequence>
<comment type="caution">
    <text evidence="6">The sequence shown here is derived from an EMBL/GenBank/DDBJ whole genome shotgun (WGS) entry which is preliminary data.</text>
</comment>
<organism evidence="6 7">
    <name type="scientific">Nitzschia inconspicua</name>
    <dbReference type="NCBI Taxonomy" id="303405"/>
    <lineage>
        <taxon>Eukaryota</taxon>
        <taxon>Sar</taxon>
        <taxon>Stramenopiles</taxon>
        <taxon>Ochrophyta</taxon>
        <taxon>Bacillariophyta</taxon>
        <taxon>Bacillariophyceae</taxon>
        <taxon>Bacillariophycidae</taxon>
        <taxon>Bacillariales</taxon>
        <taxon>Bacillariaceae</taxon>
        <taxon>Nitzschia</taxon>
    </lineage>
</organism>
<keyword evidence="4" id="KW-0472">Membrane</keyword>
<dbReference type="GO" id="GO:0016491">
    <property type="term" value="F:oxidoreductase activity"/>
    <property type="evidence" value="ECO:0007669"/>
    <property type="project" value="UniProtKB-KW"/>
</dbReference>
<keyword evidence="1 3" id="KW-0560">Oxidoreductase</keyword>
<accession>A0A9K3L0X1</accession>
<dbReference type="InterPro" id="IPR015590">
    <property type="entry name" value="Aldehyde_DH_dom"/>
</dbReference>
<reference evidence="6" key="2">
    <citation type="submission" date="2021-04" db="EMBL/GenBank/DDBJ databases">
        <authorList>
            <person name="Podell S."/>
        </authorList>
    </citation>
    <scope>NUCLEOTIDE SEQUENCE</scope>
    <source>
        <strain evidence="6">Hildebrandi</strain>
    </source>
</reference>
<protein>
    <submittedName>
        <fullName evidence="6">Aldehyde/histidinol dehydrogenase</fullName>
    </submittedName>
</protein>
<dbReference type="PANTHER" id="PTHR11699">
    <property type="entry name" value="ALDEHYDE DEHYDROGENASE-RELATED"/>
    <property type="match status" value="1"/>
</dbReference>
<dbReference type="Proteomes" id="UP000693970">
    <property type="component" value="Unassembled WGS sequence"/>
</dbReference>
<keyword evidence="7" id="KW-1185">Reference proteome</keyword>
<evidence type="ECO:0000256" key="2">
    <source>
        <dbReference type="PROSITE-ProRule" id="PRU10007"/>
    </source>
</evidence>
<keyword evidence="4" id="KW-0812">Transmembrane</keyword>
<dbReference type="AlphaFoldDB" id="A0A9K3L0X1"/>
<feature type="active site" evidence="2">
    <location>
        <position position="335"/>
    </location>
</feature>
<evidence type="ECO:0000313" key="7">
    <source>
        <dbReference type="Proteomes" id="UP000693970"/>
    </source>
</evidence>
<dbReference type="OrthoDB" id="310895at2759"/>
<dbReference type="Pfam" id="PF00171">
    <property type="entry name" value="Aldedh"/>
    <property type="match status" value="1"/>
</dbReference>
<dbReference type="InterPro" id="IPR029510">
    <property type="entry name" value="Ald_DH_CS_GLU"/>
</dbReference>
<evidence type="ECO:0000256" key="4">
    <source>
        <dbReference type="SAM" id="Phobius"/>
    </source>
</evidence>
<feature type="transmembrane region" description="Helical" evidence="4">
    <location>
        <begin position="27"/>
        <end position="45"/>
    </location>
</feature>
<evidence type="ECO:0000256" key="3">
    <source>
        <dbReference type="RuleBase" id="RU003345"/>
    </source>
</evidence>
<gene>
    <name evidence="6" type="ORF">IV203_008759</name>
</gene>
<evidence type="ECO:0000259" key="5">
    <source>
        <dbReference type="Pfam" id="PF00171"/>
    </source>
</evidence>
<dbReference type="EMBL" id="JAGRRH010000017">
    <property type="protein sequence ID" value="KAG7352711.1"/>
    <property type="molecule type" value="Genomic_DNA"/>
</dbReference>
<comment type="similarity">
    <text evidence="3">Belongs to the aldehyde dehydrogenase family.</text>
</comment>
<name>A0A9K3L0X1_9STRA</name>
<dbReference type="InterPro" id="IPR016160">
    <property type="entry name" value="Ald_DH_CS_CYS"/>
</dbReference>
<reference evidence="6" key="1">
    <citation type="journal article" date="2021" name="Sci. Rep.">
        <title>Diploid genomic architecture of Nitzschia inconspicua, an elite biomass production diatom.</title>
        <authorList>
            <person name="Oliver A."/>
            <person name="Podell S."/>
            <person name="Pinowska A."/>
            <person name="Traller J.C."/>
            <person name="Smith S.R."/>
            <person name="McClure R."/>
            <person name="Beliaev A."/>
            <person name="Bohutskyi P."/>
            <person name="Hill E.A."/>
            <person name="Rabines A."/>
            <person name="Zheng H."/>
            <person name="Allen L.Z."/>
            <person name="Kuo A."/>
            <person name="Grigoriev I.V."/>
            <person name="Allen A.E."/>
            <person name="Hazlebeck D."/>
            <person name="Allen E.E."/>
        </authorList>
    </citation>
    <scope>NUCLEOTIDE SEQUENCE</scope>
    <source>
        <strain evidence="6">Hildebrandi</strain>
    </source>
</reference>
<evidence type="ECO:0000313" key="6">
    <source>
        <dbReference type="EMBL" id="KAG7352711.1"/>
    </source>
</evidence>
<feature type="domain" description="Aldehyde dehydrogenase" evidence="5">
    <location>
        <begin position="95"/>
        <end position="563"/>
    </location>
</feature>
<keyword evidence="4" id="KW-1133">Transmembrane helix</keyword>
<dbReference type="PROSITE" id="PS00687">
    <property type="entry name" value="ALDEHYDE_DEHYDR_GLU"/>
    <property type="match status" value="1"/>
</dbReference>
<proteinExistence type="inferred from homology"/>
<dbReference type="PROSITE" id="PS00070">
    <property type="entry name" value="ALDEHYDE_DEHYDR_CYS"/>
    <property type="match status" value="1"/>
</dbReference>